<accession>A0ABW1T4V2</accession>
<evidence type="ECO:0000313" key="4">
    <source>
        <dbReference type="Proteomes" id="UP001596138"/>
    </source>
</evidence>
<dbReference type="Gene3D" id="1.10.10.2840">
    <property type="entry name" value="PucR C-terminal helix-turn-helix domain"/>
    <property type="match status" value="1"/>
</dbReference>
<evidence type="ECO:0000256" key="1">
    <source>
        <dbReference type="ARBA" id="ARBA00006754"/>
    </source>
</evidence>
<feature type="domain" description="GAF" evidence="2">
    <location>
        <begin position="221"/>
        <end position="363"/>
    </location>
</feature>
<dbReference type="InterPro" id="IPR003018">
    <property type="entry name" value="GAF"/>
</dbReference>
<dbReference type="EMBL" id="JBHSTI010000015">
    <property type="protein sequence ID" value="MFC6239314.1"/>
    <property type="molecule type" value="Genomic_DNA"/>
</dbReference>
<feature type="domain" description="GAF" evidence="2">
    <location>
        <begin position="50"/>
        <end position="200"/>
    </location>
</feature>
<dbReference type="SUPFAM" id="SSF55781">
    <property type="entry name" value="GAF domain-like"/>
    <property type="match status" value="2"/>
</dbReference>
<protein>
    <submittedName>
        <fullName evidence="3">GAF domain-containing protein</fullName>
    </submittedName>
</protein>
<dbReference type="Pfam" id="PF01590">
    <property type="entry name" value="GAF"/>
    <property type="match status" value="1"/>
</dbReference>
<comment type="similarity">
    <text evidence="1">Belongs to the CdaR family.</text>
</comment>
<proteinExistence type="inferred from homology"/>
<gene>
    <name evidence="3" type="ORF">ACFQGU_15655</name>
</gene>
<dbReference type="Proteomes" id="UP001596138">
    <property type="component" value="Unassembled WGS sequence"/>
</dbReference>
<dbReference type="Pfam" id="PF13185">
    <property type="entry name" value="GAF_2"/>
    <property type="match status" value="1"/>
</dbReference>
<sequence>MGALNSDVESGQATEPVVTDVGDIRRALDRAERLRVALSQIVFAVGMNLELADFFGRVVEIVRDATDADGAFLHLWDSQRETLVLTAATEGVEKSYLHRVEVHLGQGLSGLAALRQRAVVVNRAPAKDPHFQLFPELNEENYESTAKIPLLRGGQVLIGVLSLNARTPNRFEDSHLAVAKELAALLAGVISNASNGGAVARRAHMLDTLSELSTTLCSLRPAFEVLGTVANAAVAVLEADLCVLVLADPETGEPIVRAIAPFRSDVLDDVATLTSGQAGTAVDASPASTRLLRYLNSELPERLGNVASVPLVVGDDSLGFLSCYRRHRFSDEDHDLMSIIGRQLGLALTDPSSRWGGTEQSSRVVFERLGRNLVDDQTASIATALGANLTRPLVLLRARVVVSAKQGDKTQPSDVSRATASAVTMIRGFNPGSITHVTLNQIYGLVEVAKPDGDRRLQGHIQQLADDLAQKWGVRLEAGISRMVLRVTDLPTALREASEALEIGAKVGDSPVNHYDDLAGEMHLYRVAVDPAFDHDPTVMRLHQLLEYDRRRGSQLLSTLDVYLSSRGNGSHAADELGIHRNTLRQRLERITVVTGLDLDSAEDWLPLQLAVRIVTIRNASRPS</sequence>
<evidence type="ECO:0000313" key="3">
    <source>
        <dbReference type="EMBL" id="MFC6239314.1"/>
    </source>
</evidence>
<dbReference type="SMART" id="SM00065">
    <property type="entry name" value="GAF"/>
    <property type="match status" value="2"/>
</dbReference>
<reference evidence="4" key="1">
    <citation type="journal article" date="2019" name="Int. J. Syst. Evol. Microbiol.">
        <title>The Global Catalogue of Microorganisms (GCM) 10K type strain sequencing project: providing services to taxonomists for standard genome sequencing and annotation.</title>
        <authorList>
            <consortium name="The Broad Institute Genomics Platform"/>
            <consortium name="The Broad Institute Genome Sequencing Center for Infectious Disease"/>
            <person name="Wu L."/>
            <person name="Ma J."/>
        </authorList>
    </citation>
    <scope>NUCLEOTIDE SEQUENCE [LARGE SCALE GENOMIC DNA]</scope>
    <source>
        <strain evidence="4">CGMCC 4.7317</strain>
    </source>
</reference>
<comment type="caution">
    <text evidence="3">The sequence shown here is derived from an EMBL/GenBank/DDBJ whole genome shotgun (WGS) entry which is preliminary data.</text>
</comment>
<dbReference type="InterPro" id="IPR029016">
    <property type="entry name" value="GAF-like_dom_sf"/>
</dbReference>
<dbReference type="InterPro" id="IPR051448">
    <property type="entry name" value="CdaR-like_regulators"/>
</dbReference>
<keyword evidence="4" id="KW-1185">Reference proteome</keyword>
<dbReference type="PANTHER" id="PTHR33744:SF15">
    <property type="entry name" value="CARBOHYDRATE DIACID REGULATOR"/>
    <property type="match status" value="1"/>
</dbReference>
<dbReference type="Gene3D" id="3.30.450.40">
    <property type="match status" value="2"/>
</dbReference>
<dbReference type="InterPro" id="IPR025736">
    <property type="entry name" value="PucR_C-HTH_dom"/>
</dbReference>
<dbReference type="InterPro" id="IPR042070">
    <property type="entry name" value="PucR_C-HTH_sf"/>
</dbReference>
<organism evidence="3 4">
    <name type="scientific">Longivirga aurantiaca</name>
    <dbReference type="NCBI Taxonomy" id="1837743"/>
    <lineage>
        <taxon>Bacteria</taxon>
        <taxon>Bacillati</taxon>
        <taxon>Actinomycetota</taxon>
        <taxon>Actinomycetes</taxon>
        <taxon>Sporichthyales</taxon>
        <taxon>Sporichthyaceae</taxon>
        <taxon>Longivirga</taxon>
    </lineage>
</organism>
<dbReference type="PANTHER" id="PTHR33744">
    <property type="entry name" value="CARBOHYDRATE DIACID REGULATOR"/>
    <property type="match status" value="1"/>
</dbReference>
<name>A0ABW1T4V2_9ACTN</name>
<dbReference type="RefSeq" id="WP_386768500.1">
    <property type="nucleotide sequence ID" value="NZ_JBHSTI010000015.1"/>
</dbReference>
<dbReference type="Pfam" id="PF13556">
    <property type="entry name" value="HTH_30"/>
    <property type="match status" value="1"/>
</dbReference>
<dbReference type="Pfam" id="PF17853">
    <property type="entry name" value="GGDEF_2"/>
    <property type="match status" value="1"/>
</dbReference>
<evidence type="ECO:0000259" key="2">
    <source>
        <dbReference type="SMART" id="SM00065"/>
    </source>
</evidence>
<dbReference type="InterPro" id="IPR041522">
    <property type="entry name" value="CdaR_GGDEF"/>
</dbReference>